<comment type="caution">
    <text evidence="1">The sequence shown here is derived from an EMBL/GenBank/DDBJ whole genome shotgun (WGS) entry which is preliminary data.</text>
</comment>
<sequence length="285" mass="30527">MGTRKRKAPHPSPMGTFIPSSVFCGNDEAVFEELPSLFGSSPKRVALDSHSSGLSSQSELLCGEWLGCMNLDTSFESSLQSSPLRTSNSSSASTDSLQSVATANEKPRSCQTAPGEPCSHSCGDGYSCCCGLTAVAPGPACFGIPLVVHPDDCVVRSMAAMYGFSAQCTAVGTSYFARLAARDERLMRMAKSCPDFAPLVEGNCVDPEPLEQPLAEELRQLTNPKQWLMALHLTCTYLAAKNVDKSAQDSDHIASHVSITFLGVRRSALNGTHEICMCEFIMRPT</sequence>
<proteinExistence type="predicted"/>
<evidence type="ECO:0000313" key="1">
    <source>
        <dbReference type="EMBL" id="CAL5228449.1"/>
    </source>
</evidence>
<dbReference type="EMBL" id="CAXHTA020000018">
    <property type="protein sequence ID" value="CAL5228449.1"/>
    <property type="molecule type" value="Genomic_DNA"/>
</dbReference>
<keyword evidence="2" id="KW-1185">Reference proteome</keyword>
<accession>A0ABP1G899</accession>
<name>A0ABP1G899_9CHLO</name>
<organism evidence="1 2">
    <name type="scientific">Coccomyxa viridis</name>
    <dbReference type="NCBI Taxonomy" id="1274662"/>
    <lineage>
        <taxon>Eukaryota</taxon>
        <taxon>Viridiplantae</taxon>
        <taxon>Chlorophyta</taxon>
        <taxon>core chlorophytes</taxon>
        <taxon>Trebouxiophyceae</taxon>
        <taxon>Trebouxiophyceae incertae sedis</taxon>
        <taxon>Coccomyxaceae</taxon>
        <taxon>Coccomyxa</taxon>
    </lineage>
</organism>
<protein>
    <submittedName>
        <fullName evidence="1">G11586 protein</fullName>
    </submittedName>
</protein>
<evidence type="ECO:0000313" key="2">
    <source>
        <dbReference type="Proteomes" id="UP001497392"/>
    </source>
</evidence>
<reference evidence="1 2" key="1">
    <citation type="submission" date="2024-06" db="EMBL/GenBank/DDBJ databases">
        <authorList>
            <person name="Kraege A."/>
            <person name="Thomma B."/>
        </authorList>
    </citation>
    <scope>NUCLEOTIDE SEQUENCE [LARGE SCALE GENOMIC DNA]</scope>
</reference>
<dbReference type="Proteomes" id="UP001497392">
    <property type="component" value="Unassembled WGS sequence"/>
</dbReference>
<gene>
    <name evidence="1" type="primary">g11586</name>
    <name evidence="1" type="ORF">VP750_LOCUS10355</name>
</gene>